<dbReference type="Gene3D" id="2.30.42.10">
    <property type="match status" value="1"/>
</dbReference>
<proteinExistence type="predicted"/>
<dbReference type="InterPro" id="IPR036034">
    <property type="entry name" value="PDZ_sf"/>
</dbReference>
<accession>A0ABS1C0L2</accession>
<evidence type="ECO:0000313" key="4">
    <source>
        <dbReference type="Proteomes" id="UP000644147"/>
    </source>
</evidence>
<dbReference type="InterPro" id="IPR022742">
    <property type="entry name" value="Hydrolase_4"/>
</dbReference>
<protein>
    <submittedName>
        <fullName evidence="3">Alpha/beta fold hydrolase</fullName>
    </submittedName>
</protein>
<dbReference type="SUPFAM" id="SSF50156">
    <property type="entry name" value="PDZ domain-like"/>
    <property type="match status" value="1"/>
</dbReference>
<dbReference type="EMBL" id="JAEHFX010000003">
    <property type="protein sequence ID" value="MBK0402697.1"/>
    <property type="molecule type" value="Genomic_DNA"/>
</dbReference>
<feature type="signal peptide" evidence="1">
    <location>
        <begin position="1"/>
        <end position="22"/>
    </location>
</feature>
<dbReference type="InterPro" id="IPR001478">
    <property type="entry name" value="PDZ"/>
</dbReference>
<organism evidence="3 4">
    <name type="scientific">Adhaeribacter terrigena</name>
    <dbReference type="NCBI Taxonomy" id="2793070"/>
    <lineage>
        <taxon>Bacteria</taxon>
        <taxon>Pseudomonadati</taxon>
        <taxon>Bacteroidota</taxon>
        <taxon>Cytophagia</taxon>
        <taxon>Cytophagales</taxon>
        <taxon>Hymenobacteraceae</taxon>
        <taxon>Adhaeribacter</taxon>
    </lineage>
</organism>
<keyword evidence="3" id="KW-0378">Hydrolase</keyword>
<dbReference type="SUPFAM" id="SSF53474">
    <property type="entry name" value="alpha/beta-Hydrolases"/>
    <property type="match status" value="1"/>
</dbReference>
<dbReference type="InterPro" id="IPR029058">
    <property type="entry name" value="AB_hydrolase_fold"/>
</dbReference>
<dbReference type="Proteomes" id="UP000644147">
    <property type="component" value="Unassembled WGS sequence"/>
</dbReference>
<dbReference type="GO" id="GO:0016787">
    <property type="term" value="F:hydrolase activity"/>
    <property type="evidence" value="ECO:0007669"/>
    <property type="project" value="UniProtKB-KW"/>
</dbReference>
<gene>
    <name evidence="3" type="ORF">I5M27_06850</name>
</gene>
<dbReference type="PANTHER" id="PTHR43265">
    <property type="entry name" value="ESTERASE ESTD"/>
    <property type="match status" value="1"/>
</dbReference>
<evidence type="ECO:0000313" key="3">
    <source>
        <dbReference type="EMBL" id="MBK0402697.1"/>
    </source>
</evidence>
<dbReference type="CDD" id="cd06779">
    <property type="entry name" value="cpPDZ_Deg_HtrA-like"/>
    <property type="match status" value="1"/>
</dbReference>
<keyword evidence="1" id="KW-0732">Signal</keyword>
<dbReference type="SMART" id="SM00228">
    <property type="entry name" value="PDZ"/>
    <property type="match status" value="1"/>
</dbReference>
<keyword evidence="4" id="KW-1185">Reference proteome</keyword>
<dbReference type="Gene3D" id="3.40.50.1820">
    <property type="entry name" value="alpha/beta hydrolase"/>
    <property type="match status" value="1"/>
</dbReference>
<feature type="domain" description="PDZ" evidence="2">
    <location>
        <begin position="15"/>
        <end position="86"/>
    </location>
</feature>
<sequence length="459" mass="50618">MKKNLLLFLTAAGILLSVETSAQQLKRRAFLGVQLSPVSDSLAKAHKLPVNSGVRVLRIVPGSTAETLKLLPDDVILEVNKTAVKSPQEVVMLARNFQPGQTINLALNRKGKPVKIKGKVQPMPYETAPANAEVRYGEVPLANNGIARSIMKKPKGSGKFPAVFFIQGYGCSSLDNLPENDPQRQLMDALVSRGYAVYRLEKPGVGDSKGSKPCPEIGYNEELAAFASGLDQLKRFDFVDRDNIFLFGHSLGANTAPLIAANNKVKGIITYGAAGKPWTEYLIEVFREQRAITGSDYVEIDEDMKMLLPLVYEFMILKKTPAELTQNGNYKKYLEEHFGYDGKDHLFGRHYTFLQELGQVPVNKAWKDAAAHTLAIYGEADAPAIDEDGAKMIAAVVNAYYPGKGSYEFLPHTDHGFLEVGSKQDHVKQMQSNSPSAAKFNPKLVELIDNWMKIKMAKS</sequence>
<dbReference type="RefSeq" id="WP_200505459.1">
    <property type="nucleotide sequence ID" value="NZ_JAEHFX010000003.1"/>
</dbReference>
<evidence type="ECO:0000259" key="2">
    <source>
        <dbReference type="PROSITE" id="PS50106"/>
    </source>
</evidence>
<dbReference type="InterPro" id="IPR053145">
    <property type="entry name" value="AB_hydrolase_Est10"/>
</dbReference>
<evidence type="ECO:0000256" key="1">
    <source>
        <dbReference type="SAM" id="SignalP"/>
    </source>
</evidence>
<comment type="caution">
    <text evidence="3">The sequence shown here is derived from an EMBL/GenBank/DDBJ whole genome shotgun (WGS) entry which is preliminary data.</text>
</comment>
<feature type="chain" id="PRO_5046975101" evidence="1">
    <location>
        <begin position="23"/>
        <end position="459"/>
    </location>
</feature>
<dbReference type="Pfam" id="PF13180">
    <property type="entry name" value="PDZ_2"/>
    <property type="match status" value="1"/>
</dbReference>
<dbReference type="PROSITE" id="PS50106">
    <property type="entry name" value="PDZ"/>
    <property type="match status" value="1"/>
</dbReference>
<reference evidence="3 4" key="1">
    <citation type="submission" date="2020-12" db="EMBL/GenBank/DDBJ databases">
        <title>Bacterial novel species Adhaeribacter sp. BT258 isolated from soil.</title>
        <authorList>
            <person name="Jung H.-Y."/>
        </authorList>
    </citation>
    <scope>NUCLEOTIDE SEQUENCE [LARGE SCALE GENOMIC DNA]</scope>
    <source>
        <strain evidence="3 4">BT258</strain>
    </source>
</reference>
<name>A0ABS1C0L2_9BACT</name>
<dbReference type="PANTHER" id="PTHR43265:SF1">
    <property type="entry name" value="ESTERASE ESTD"/>
    <property type="match status" value="1"/>
</dbReference>
<dbReference type="Pfam" id="PF12146">
    <property type="entry name" value="Hydrolase_4"/>
    <property type="match status" value="1"/>
</dbReference>